<feature type="region of interest" description="Disordered" evidence="2">
    <location>
        <begin position="292"/>
        <end position="315"/>
    </location>
</feature>
<feature type="region of interest" description="Disordered" evidence="2">
    <location>
        <begin position="386"/>
        <end position="441"/>
    </location>
</feature>
<keyword evidence="4" id="KW-1185">Reference proteome</keyword>
<keyword evidence="1" id="KW-0175">Coiled coil</keyword>
<evidence type="ECO:0000313" key="3">
    <source>
        <dbReference type="EMBL" id="CAK0787474.1"/>
    </source>
</evidence>
<name>A0AAV1IN97_9CHLO</name>
<sequence length="666" mass="72930">METWANAVNNSTYERGPDPGALSSPTWQAMGFVGTEETLEVDVRVLWEQLEAQSCDFERQESMVQNVLDEQDFSNERPQVEPTKMPSELWKRTELQECMAKNELLEQKLRQVEGKLVQVETIKCNLDIQVTALSSNLGQAEARINMMRHHIDTLAAEREATQTHRSALHRENRDLTTQCNAARTENRALHQQIGDLTARQQEADQRVHEIQAEMDRILARPAYMEPAGLLDHTGRKRRRTGPDHKAAERVAEALYSAQKSEEFHRSRCGQLENANKILREELHAAWKRNVGLRGKHKEQQEAPEAMQGPEGQRPCTEQLGRQLKRRLTEEVAEKVTDSGALQLACERQAKEDALQREARLRMLYMAAQQENVQLSREKLAAELEKQAAEREKEAAEHEKLAAEHKKEAAERALQEQSALRAATQQEAAQDRTETVPELDASAETQVNRGVLPLVMTLPVWMLQHLSGACQRLTHSLQTFQGLSMALCLAAADRLAWLQMAGVGVDRNGPAHVLGVPLPGLPTLNALHNLLLPIRPQPSEGQQPAAAMPLDRQSGPPPPTEAPAEALPAPSAPSAASSPTQAQAEAGSNSSELSDSAPLETGSPAAAAPCAPTASTQGGLLTSAIMAGVGCFAFGISASSAVARTAVSAAVWPLWASARTARCLVPI</sequence>
<feature type="compositionally biased region" description="Polar residues" evidence="2">
    <location>
        <begin position="1"/>
        <end position="13"/>
    </location>
</feature>
<feature type="coiled-coil region" evidence="1">
    <location>
        <begin position="172"/>
        <end position="220"/>
    </location>
</feature>
<organism evidence="3 4">
    <name type="scientific">Coccomyxa viridis</name>
    <dbReference type="NCBI Taxonomy" id="1274662"/>
    <lineage>
        <taxon>Eukaryota</taxon>
        <taxon>Viridiplantae</taxon>
        <taxon>Chlorophyta</taxon>
        <taxon>core chlorophytes</taxon>
        <taxon>Trebouxiophyceae</taxon>
        <taxon>Trebouxiophyceae incertae sedis</taxon>
        <taxon>Coccomyxaceae</taxon>
        <taxon>Coccomyxa</taxon>
    </lineage>
</organism>
<accession>A0AAV1IN97</accession>
<evidence type="ECO:0000313" key="4">
    <source>
        <dbReference type="Proteomes" id="UP001314263"/>
    </source>
</evidence>
<comment type="caution">
    <text evidence="3">The sequence shown here is derived from an EMBL/GenBank/DDBJ whole genome shotgun (WGS) entry which is preliminary data.</text>
</comment>
<dbReference type="Gene3D" id="1.10.287.1490">
    <property type="match status" value="1"/>
</dbReference>
<feature type="compositionally biased region" description="Basic and acidic residues" evidence="2">
    <location>
        <begin position="386"/>
        <end position="413"/>
    </location>
</feature>
<evidence type="ECO:0000256" key="1">
    <source>
        <dbReference type="SAM" id="Coils"/>
    </source>
</evidence>
<dbReference type="EMBL" id="CAUYUE010000017">
    <property type="protein sequence ID" value="CAK0787474.1"/>
    <property type="molecule type" value="Genomic_DNA"/>
</dbReference>
<dbReference type="Proteomes" id="UP001314263">
    <property type="component" value="Unassembled WGS sequence"/>
</dbReference>
<feature type="region of interest" description="Disordered" evidence="2">
    <location>
        <begin position="1"/>
        <end position="22"/>
    </location>
</feature>
<feature type="coiled-coil region" evidence="1">
    <location>
        <begin position="95"/>
        <end position="122"/>
    </location>
</feature>
<proteinExistence type="predicted"/>
<feature type="region of interest" description="Disordered" evidence="2">
    <location>
        <begin position="533"/>
        <end position="612"/>
    </location>
</feature>
<feature type="compositionally biased region" description="Low complexity" evidence="2">
    <location>
        <begin position="603"/>
        <end position="612"/>
    </location>
</feature>
<evidence type="ECO:0000256" key="2">
    <source>
        <dbReference type="SAM" id="MobiDB-lite"/>
    </source>
</evidence>
<feature type="compositionally biased region" description="Polar residues" evidence="2">
    <location>
        <begin position="414"/>
        <end position="427"/>
    </location>
</feature>
<reference evidence="3 4" key="1">
    <citation type="submission" date="2023-10" db="EMBL/GenBank/DDBJ databases">
        <authorList>
            <person name="Maclean D."/>
            <person name="Macfadyen A."/>
        </authorList>
    </citation>
    <scope>NUCLEOTIDE SEQUENCE [LARGE SCALE GENOMIC DNA]</scope>
</reference>
<protein>
    <submittedName>
        <fullName evidence="3">Uncharacterized protein</fullName>
    </submittedName>
</protein>
<gene>
    <name evidence="3" type="ORF">CVIRNUC_010694</name>
</gene>
<dbReference type="AlphaFoldDB" id="A0AAV1IN97"/>
<feature type="compositionally biased region" description="Low complexity" evidence="2">
    <location>
        <begin position="561"/>
        <end position="585"/>
    </location>
</feature>